<keyword evidence="11" id="KW-1185">Reference proteome</keyword>
<evidence type="ECO:0000256" key="2">
    <source>
        <dbReference type="ARBA" id="ARBA00004906"/>
    </source>
</evidence>
<dbReference type="SUPFAM" id="SSF56204">
    <property type="entry name" value="Hect, E3 ligase catalytic domain"/>
    <property type="match status" value="1"/>
</dbReference>
<evidence type="ECO:0000313" key="11">
    <source>
        <dbReference type="Proteomes" id="UP000317650"/>
    </source>
</evidence>
<dbReference type="Pfam" id="PF00240">
    <property type="entry name" value="ubiquitin"/>
    <property type="match status" value="1"/>
</dbReference>
<keyword evidence="4" id="KW-0808">Transferase</keyword>
<feature type="compositionally biased region" description="Basic and acidic residues" evidence="7">
    <location>
        <begin position="100"/>
        <end position="109"/>
    </location>
</feature>
<feature type="domain" description="HECT" evidence="9">
    <location>
        <begin position="627"/>
        <end position="980"/>
    </location>
</feature>
<dbReference type="PROSITE" id="PS50053">
    <property type="entry name" value="UBIQUITIN_2"/>
    <property type="match status" value="1"/>
</dbReference>
<dbReference type="InterPro" id="IPR029071">
    <property type="entry name" value="Ubiquitin-like_domsf"/>
</dbReference>
<comment type="caution">
    <text evidence="10">The sequence shown here is derived from an EMBL/GenBank/DDBJ whole genome shotgun (WGS) entry which is preliminary data.</text>
</comment>
<evidence type="ECO:0000256" key="5">
    <source>
        <dbReference type="ARBA" id="ARBA00022786"/>
    </source>
</evidence>
<dbReference type="InterPro" id="IPR000569">
    <property type="entry name" value="HECT_dom"/>
</dbReference>
<evidence type="ECO:0000259" key="8">
    <source>
        <dbReference type="PROSITE" id="PS50053"/>
    </source>
</evidence>
<feature type="region of interest" description="Disordered" evidence="7">
    <location>
        <begin position="1"/>
        <end position="23"/>
    </location>
</feature>
<dbReference type="InterPro" id="IPR019956">
    <property type="entry name" value="Ubiquitin_dom"/>
</dbReference>
<comment type="catalytic activity">
    <reaction evidence="1">
        <text>S-ubiquitinyl-[E2 ubiquitin-conjugating enzyme]-L-cysteine + [acceptor protein]-L-lysine = [E2 ubiquitin-conjugating enzyme]-L-cysteine + N(6)-ubiquitinyl-[acceptor protein]-L-lysine.</text>
        <dbReference type="EC" id="2.3.2.26"/>
    </reaction>
</comment>
<gene>
    <name evidence="10" type="ORF">C4D60_Mb03t15330</name>
</gene>
<name>A0A4S8JCI0_MUSBA</name>
<dbReference type="FunFam" id="3.30.2410.10:FF:000020">
    <property type="entry name" value="E3 ubiquitin-protein ligase UPL5"/>
    <property type="match status" value="1"/>
</dbReference>
<organism evidence="10 11">
    <name type="scientific">Musa balbisiana</name>
    <name type="common">Banana</name>
    <dbReference type="NCBI Taxonomy" id="52838"/>
    <lineage>
        <taxon>Eukaryota</taxon>
        <taxon>Viridiplantae</taxon>
        <taxon>Streptophyta</taxon>
        <taxon>Embryophyta</taxon>
        <taxon>Tracheophyta</taxon>
        <taxon>Spermatophyta</taxon>
        <taxon>Magnoliopsida</taxon>
        <taxon>Liliopsida</taxon>
        <taxon>Zingiberales</taxon>
        <taxon>Musaceae</taxon>
        <taxon>Musa</taxon>
    </lineage>
</organism>
<sequence length="980" mass="110505">MGGSRLTLPSSIPKATKKGHPTRPSKFSLCFLFISLAIGTPLSSPSSPTSAAFVVSIHGDGILGFRPPSAASPPLRPMSLFDAASHPRQPFDHHHHLKRKVDDHDDQDHSFPLLKMARPSSPPFSFPSPCLTPALAAFDVEESKTRLSSSHPPPPFASPSASLPSPSSLPSPPSDELHFFVRLLSRGSLVVHARPTDTVNSVIERIESVTGIPSREQRLIYCGRQLRGESTLRHSAVKKDATLQLTGRLRSTGQSRAWRVVDDLVSSICFLNAAAASDIRTIDRQRTVAQLVKDFLNTTLADSDGDKDKALAYLGVFSLAGAPSELVKLYLSPLADNRAIAEGAIRIFLDTNPDFLPEYMHSQCAPIVFTFCRMLAATVGRNDQLYIGCRRTLSKLLKASIEPLNSVHLKSTHLLLELHLFITELSGLVDAALSSDSMLDSEVVLTDLSNFLTAMRWAIQEWKGVDRPISEHLYILGSPRYENGIGLLYELYIKLLNKVGQCLKKVEDILDERGQARYEAQLPKWSQLLVVLTVIKVFSKIFEGAEQLLHSLLFERRRTLNALLRCAKRNRKLRWFLKYKDITDFEARRNLLLMMLPEGKEEEELHEMLIDRFQLLSESFQYIGQVDATALRGAIFMEFKNEEATGPGVLREWFCLLCQAIFNPQNPLFLSCPHDHRRFFPNPGEFILSTFFTFLSSSVDPLHLKYFSFSGRVIALALMHKVQVGVVFDRMFFLQLAGRSVSLEDVRDADPVLYMSCKQILDMDAALLDSDALGLTFAREIDMMGSKRMVELCPGGKDIIVHSRNREEYVSLLIKHCFVTSISEQVAHFAQGFGDILSNSKHQRFFFDSMDLEDFDRMLGGSNNVINVKDWKEHTEYNGYKSKDRQIYWFWKVVESMSEEQRRVLLFFWTSIKYLPVDGFGGLASRLYIYKSSSDSQECLPTSHTCFYRLCLPAYGTKSMMHDRLQLISQEHISCSFGTS</sequence>
<dbReference type="Gene3D" id="3.10.20.90">
    <property type="entry name" value="Phosphatidylinositol 3-kinase Catalytic Subunit, Chain A, domain 1"/>
    <property type="match status" value="1"/>
</dbReference>
<dbReference type="GO" id="GO:0061630">
    <property type="term" value="F:ubiquitin protein ligase activity"/>
    <property type="evidence" value="ECO:0007669"/>
    <property type="project" value="UniProtKB-EC"/>
</dbReference>
<dbReference type="InterPro" id="IPR035983">
    <property type="entry name" value="Hect_E3_ubiquitin_ligase"/>
</dbReference>
<dbReference type="SMART" id="SM00119">
    <property type="entry name" value="HECTc"/>
    <property type="match status" value="1"/>
</dbReference>
<dbReference type="AlphaFoldDB" id="A0A4S8JCI0"/>
<proteinExistence type="predicted"/>
<evidence type="ECO:0000256" key="7">
    <source>
        <dbReference type="SAM" id="MobiDB-lite"/>
    </source>
</evidence>
<comment type="pathway">
    <text evidence="2">Protein modification; protein ubiquitination.</text>
</comment>
<dbReference type="GO" id="GO:0006511">
    <property type="term" value="P:ubiquitin-dependent protein catabolic process"/>
    <property type="evidence" value="ECO:0007669"/>
    <property type="project" value="TreeGrafter"/>
</dbReference>
<keyword evidence="5 6" id="KW-0833">Ubl conjugation pathway</keyword>
<dbReference type="InterPro" id="IPR050409">
    <property type="entry name" value="E3_ubiq-protein_ligase"/>
</dbReference>
<dbReference type="Gene3D" id="3.30.2160.10">
    <property type="entry name" value="Hect, E3 ligase catalytic domain"/>
    <property type="match status" value="1"/>
</dbReference>
<accession>A0A4S8JCI0</accession>
<dbReference type="InterPro" id="IPR000626">
    <property type="entry name" value="Ubiquitin-like_dom"/>
</dbReference>
<dbReference type="SMART" id="SM00213">
    <property type="entry name" value="UBQ"/>
    <property type="match status" value="1"/>
</dbReference>
<protein>
    <recommendedName>
        <fullName evidence="3">HECT-type E3 ubiquitin transferase</fullName>
        <ecNumber evidence="3">2.3.2.26</ecNumber>
    </recommendedName>
</protein>
<dbReference type="PANTHER" id="PTHR11254:SF424">
    <property type="entry name" value="E3 UBIQUITIN-PROTEIN LIGASE UPL5"/>
    <property type="match status" value="1"/>
</dbReference>
<feature type="domain" description="Ubiquitin-like" evidence="8">
    <location>
        <begin position="177"/>
        <end position="252"/>
    </location>
</feature>
<dbReference type="SUPFAM" id="SSF54236">
    <property type="entry name" value="Ubiquitin-like"/>
    <property type="match status" value="1"/>
</dbReference>
<dbReference type="Gene3D" id="3.30.2410.10">
    <property type="entry name" value="Hect, E3 ligase catalytic domain"/>
    <property type="match status" value="1"/>
</dbReference>
<dbReference type="PRINTS" id="PR00348">
    <property type="entry name" value="UBIQUITIN"/>
</dbReference>
<feature type="region of interest" description="Disordered" evidence="7">
    <location>
        <begin position="143"/>
        <end position="170"/>
    </location>
</feature>
<evidence type="ECO:0000256" key="4">
    <source>
        <dbReference type="ARBA" id="ARBA00022679"/>
    </source>
</evidence>
<dbReference type="Pfam" id="PF00632">
    <property type="entry name" value="HECT"/>
    <property type="match status" value="1"/>
</dbReference>
<dbReference type="Proteomes" id="UP000317650">
    <property type="component" value="Chromosome 3"/>
</dbReference>
<feature type="active site" description="Glycyl thioester intermediate" evidence="6">
    <location>
        <position position="946"/>
    </location>
</feature>
<evidence type="ECO:0000259" key="9">
    <source>
        <dbReference type="PROSITE" id="PS50237"/>
    </source>
</evidence>
<dbReference type="EMBL" id="PYDT01000006">
    <property type="protein sequence ID" value="THU58532.1"/>
    <property type="molecule type" value="Genomic_DNA"/>
</dbReference>
<evidence type="ECO:0000256" key="6">
    <source>
        <dbReference type="PROSITE-ProRule" id="PRU00104"/>
    </source>
</evidence>
<reference evidence="10 11" key="1">
    <citation type="journal article" date="2019" name="Nat. Plants">
        <title>Genome sequencing of Musa balbisiana reveals subgenome evolution and function divergence in polyploid bananas.</title>
        <authorList>
            <person name="Yao X."/>
        </authorList>
    </citation>
    <scope>NUCLEOTIDE SEQUENCE [LARGE SCALE GENOMIC DNA]</scope>
    <source>
        <strain evidence="11">cv. DH-PKW</strain>
        <tissue evidence="10">Leaves</tissue>
    </source>
</reference>
<dbReference type="STRING" id="52838.A0A4S8JCI0"/>
<dbReference type="PROSITE" id="PS50237">
    <property type="entry name" value="HECT"/>
    <property type="match status" value="1"/>
</dbReference>
<dbReference type="PANTHER" id="PTHR11254">
    <property type="entry name" value="HECT DOMAIN UBIQUITIN-PROTEIN LIGASE"/>
    <property type="match status" value="1"/>
</dbReference>
<evidence type="ECO:0000256" key="1">
    <source>
        <dbReference type="ARBA" id="ARBA00000885"/>
    </source>
</evidence>
<dbReference type="Gene3D" id="3.90.1750.10">
    <property type="entry name" value="Hect, E3 ligase catalytic domains"/>
    <property type="match status" value="1"/>
</dbReference>
<dbReference type="EC" id="2.3.2.26" evidence="3"/>
<evidence type="ECO:0000313" key="10">
    <source>
        <dbReference type="EMBL" id="THU58532.1"/>
    </source>
</evidence>
<evidence type="ECO:0000256" key="3">
    <source>
        <dbReference type="ARBA" id="ARBA00012485"/>
    </source>
</evidence>
<dbReference type="GO" id="GO:0005737">
    <property type="term" value="C:cytoplasm"/>
    <property type="evidence" value="ECO:0007669"/>
    <property type="project" value="TreeGrafter"/>
</dbReference>
<feature type="region of interest" description="Disordered" evidence="7">
    <location>
        <begin position="76"/>
        <end position="112"/>
    </location>
</feature>
<dbReference type="GO" id="GO:0000209">
    <property type="term" value="P:protein polyubiquitination"/>
    <property type="evidence" value="ECO:0007669"/>
    <property type="project" value="TreeGrafter"/>
</dbReference>
<dbReference type="CDD" id="cd00078">
    <property type="entry name" value="HECTc"/>
    <property type="match status" value="1"/>
</dbReference>